<proteinExistence type="predicted"/>
<dbReference type="InParanoid" id="Q3AAY3"/>
<protein>
    <submittedName>
        <fullName evidence="1">Uncharacterized protein</fullName>
    </submittedName>
</protein>
<dbReference type="AlphaFoldDB" id="Q3AAY3"/>
<dbReference type="STRING" id="246194.CHY_1881"/>
<keyword evidence="2" id="KW-1185">Reference proteome</keyword>
<reference evidence="1 2" key="1">
    <citation type="journal article" date="2005" name="PLoS Genet.">
        <title>Life in hot carbon monoxide: the complete genome sequence of Carboxydothermus hydrogenoformans Z-2901.</title>
        <authorList>
            <person name="Wu M."/>
            <person name="Ren Q."/>
            <person name="Durkin A.S."/>
            <person name="Daugherty S.C."/>
            <person name="Brinkac L.M."/>
            <person name="Dodson R.J."/>
            <person name="Madupu R."/>
            <person name="Sullivan S.A."/>
            <person name="Kolonay J.F."/>
            <person name="Haft D.H."/>
            <person name="Nelson W.C."/>
            <person name="Tallon L.J."/>
            <person name="Jones K.M."/>
            <person name="Ulrich L.E."/>
            <person name="Gonzalez J.M."/>
            <person name="Zhulin I.B."/>
            <person name="Robb F.T."/>
            <person name="Eisen J.A."/>
        </authorList>
    </citation>
    <scope>NUCLEOTIDE SEQUENCE [LARGE SCALE GENOMIC DNA]</scope>
    <source>
        <strain evidence="2">ATCC BAA-161 / DSM 6008 / Z-2901</strain>
    </source>
</reference>
<sequence>MFANSFIVKTKAHPVYRMGLNLYQYAVNKKAPTYGSLYFQWSGWRDLNHTCQMA</sequence>
<dbReference type="EMBL" id="CP000141">
    <property type="protein sequence ID" value="ABB15394.1"/>
    <property type="molecule type" value="Genomic_DNA"/>
</dbReference>
<evidence type="ECO:0000313" key="1">
    <source>
        <dbReference type="EMBL" id="ABB15394.1"/>
    </source>
</evidence>
<name>Q3AAY3_CARHZ</name>
<accession>Q3AAY3</accession>
<gene>
    <name evidence="1" type="ordered locus">CHY_1881</name>
</gene>
<dbReference type="KEGG" id="chy:CHY_1881"/>
<evidence type="ECO:0000313" key="2">
    <source>
        <dbReference type="Proteomes" id="UP000002706"/>
    </source>
</evidence>
<organism evidence="1 2">
    <name type="scientific">Carboxydothermus hydrogenoformans (strain ATCC BAA-161 / DSM 6008 / Z-2901)</name>
    <dbReference type="NCBI Taxonomy" id="246194"/>
    <lineage>
        <taxon>Bacteria</taxon>
        <taxon>Bacillati</taxon>
        <taxon>Bacillota</taxon>
        <taxon>Clostridia</taxon>
        <taxon>Thermoanaerobacterales</taxon>
        <taxon>Thermoanaerobacteraceae</taxon>
        <taxon>Carboxydothermus</taxon>
    </lineage>
</organism>
<dbReference type="Proteomes" id="UP000002706">
    <property type="component" value="Chromosome"/>
</dbReference>
<dbReference type="HOGENOM" id="CLU_3041600_0_0_9"/>